<proteinExistence type="inferred from homology"/>
<dbReference type="GO" id="GO:0005737">
    <property type="term" value="C:cytoplasm"/>
    <property type="evidence" value="ECO:0007669"/>
    <property type="project" value="TreeGrafter"/>
</dbReference>
<evidence type="ECO:0000313" key="7">
    <source>
        <dbReference type="Proteomes" id="UP000503447"/>
    </source>
</evidence>
<dbReference type="PANTHER" id="PTHR13847:SF286">
    <property type="entry name" value="D-AMINO ACID DEHYDROGENASE"/>
    <property type="match status" value="1"/>
</dbReference>
<evidence type="ECO:0000256" key="3">
    <source>
        <dbReference type="ARBA" id="ARBA00022630"/>
    </source>
</evidence>
<evidence type="ECO:0000256" key="2">
    <source>
        <dbReference type="ARBA" id="ARBA00009410"/>
    </source>
</evidence>
<comment type="similarity">
    <text evidence="2">Belongs to the DadA oxidoreductase family.</text>
</comment>
<dbReference type="GO" id="GO:0016491">
    <property type="term" value="F:oxidoreductase activity"/>
    <property type="evidence" value="ECO:0007669"/>
    <property type="project" value="UniProtKB-KW"/>
</dbReference>
<dbReference type="AlphaFoldDB" id="A0A6M5YKG2"/>
<evidence type="ECO:0000256" key="4">
    <source>
        <dbReference type="ARBA" id="ARBA00023002"/>
    </source>
</evidence>
<dbReference type="EMBL" id="CP053452">
    <property type="protein sequence ID" value="QJW94517.1"/>
    <property type="molecule type" value="Genomic_DNA"/>
</dbReference>
<dbReference type="NCBIfam" id="TIGR03364">
    <property type="entry name" value="HpnW_proposed"/>
    <property type="match status" value="1"/>
</dbReference>
<sequence>MTTEAQRVDVAVVGAGIVGLAFAWEAARRGRSVVLFDRTAKPQGASVRNFGMIWPIGQPPGADYRRAIKSRARWLELGAEAGVWAAECGSLHAAYRADEDAVLREFAAAAPALGVACEYLPAADAARRFPAVRPDGLLGALYSPTELAVNPPAAVARLPHFLAESLGVRLRLGVTVAGIEMPRVRTAGGETWHADRVFVCSGTEFETLFPDAFAASGIRRCKLQMMRTGPQPGGWRLGPHLAGGLTLCHYKSFEVCDTLPAVKARVAAEMADYVKYGIHVMASQTDRGEVIIGDSHEYDGDIELFDKPEIDALVLSYLRTMLRLPDWQIAARWHGVYAKHPTKGFVTTEPQPGCVIAVAPGGAGMTLSFGIAEEWWGANE</sequence>
<dbReference type="Gene3D" id="3.30.9.10">
    <property type="entry name" value="D-Amino Acid Oxidase, subunit A, domain 2"/>
    <property type="match status" value="1"/>
</dbReference>
<dbReference type="SUPFAM" id="SSF51905">
    <property type="entry name" value="FAD/NAD(P)-binding domain"/>
    <property type="match status" value="1"/>
</dbReference>
<organism evidence="6 7">
    <name type="scientific">Frigoriglobus tundricola</name>
    <dbReference type="NCBI Taxonomy" id="2774151"/>
    <lineage>
        <taxon>Bacteria</taxon>
        <taxon>Pseudomonadati</taxon>
        <taxon>Planctomycetota</taxon>
        <taxon>Planctomycetia</taxon>
        <taxon>Gemmatales</taxon>
        <taxon>Gemmataceae</taxon>
        <taxon>Frigoriglobus</taxon>
    </lineage>
</organism>
<dbReference type="InterPro" id="IPR006076">
    <property type="entry name" value="FAD-dep_OxRdtase"/>
</dbReference>
<feature type="domain" description="FAD dependent oxidoreductase" evidence="5">
    <location>
        <begin position="9"/>
        <end position="373"/>
    </location>
</feature>
<dbReference type="InterPro" id="IPR036188">
    <property type="entry name" value="FAD/NAD-bd_sf"/>
</dbReference>
<keyword evidence="4" id="KW-0560">Oxidoreductase</keyword>
<dbReference type="InterPro" id="IPR017741">
    <property type="entry name" value="FAD-dependent_OxRdtase_HpnW"/>
</dbReference>
<dbReference type="KEGG" id="ftj:FTUN_2038"/>
<dbReference type="Proteomes" id="UP000503447">
    <property type="component" value="Chromosome"/>
</dbReference>
<keyword evidence="7" id="KW-1185">Reference proteome</keyword>
<gene>
    <name evidence="6" type="ORF">FTUN_2038</name>
</gene>
<name>A0A6M5YKG2_9BACT</name>
<dbReference type="PANTHER" id="PTHR13847">
    <property type="entry name" value="SARCOSINE DEHYDROGENASE-RELATED"/>
    <property type="match status" value="1"/>
</dbReference>
<evidence type="ECO:0000256" key="1">
    <source>
        <dbReference type="ARBA" id="ARBA00001974"/>
    </source>
</evidence>
<comment type="cofactor">
    <cofactor evidence="1">
        <name>FAD</name>
        <dbReference type="ChEBI" id="CHEBI:57692"/>
    </cofactor>
</comment>
<dbReference type="Gene3D" id="3.50.50.60">
    <property type="entry name" value="FAD/NAD(P)-binding domain"/>
    <property type="match status" value="1"/>
</dbReference>
<dbReference type="RefSeq" id="WP_171470493.1">
    <property type="nucleotide sequence ID" value="NZ_CP053452.2"/>
</dbReference>
<reference evidence="7" key="1">
    <citation type="submission" date="2020-05" db="EMBL/GenBank/DDBJ databases">
        <title>Frigoriglobus tundricola gen. nov., sp. nov., a psychrotolerant cellulolytic planctomycete of the family Gemmataceae with two divergent copies of 16S rRNA gene.</title>
        <authorList>
            <person name="Kulichevskaya I.S."/>
            <person name="Ivanova A.A."/>
            <person name="Naumoff D.G."/>
            <person name="Beletsky A.V."/>
            <person name="Rijpstra W.I.C."/>
            <person name="Sinninghe Damste J.S."/>
            <person name="Mardanov A.V."/>
            <person name="Ravin N.V."/>
            <person name="Dedysh S.N."/>
        </authorList>
    </citation>
    <scope>NUCLEOTIDE SEQUENCE [LARGE SCALE GENOMIC DNA]</scope>
    <source>
        <strain evidence="7">PL17</strain>
    </source>
</reference>
<evidence type="ECO:0000259" key="5">
    <source>
        <dbReference type="Pfam" id="PF01266"/>
    </source>
</evidence>
<dbReference type="Pfam" id="PF01266">
    <property type="entry name" value="DAO"/>
    <property type="match status" value="1"/>
</dbReference>
<accession>A0A6M5YKG2</accession>
<evidence type="ECO:0000313" key="6">
    <source>
        <dbReference type="EMBL" id="QJW94517.1"/>
    </source>
</evidence>
<keyword evidence="3" id="KW-0285">Flavoprotein</keyword>
<protein>
    <submittedName>
        <fullName evidence="6">Putative secreted oxidoreductase</fullName>
    </submittedName>
</protein>